<feature type="compositionally biased region" description="Basic residues" evidence="7">
    <location>
        <begin position="690"/>
        <end position="701"/>
    </location>
</feature>
<dbReference type="GO" id="GO:0016787">
    <property type="term" value="F:hydrolase activity"/>
    <property type="evidence" value="ECO:0007669"/>
    <property type="project" value="UniProtKB-KW"/>
</dbReference>
<dbReference type="PANTHER" id="PTHR47959:SF1">
    <property type="entry name" value="ATP-DEPENDENT RNA HELICASE DBPA"/>
    <property type="match status" value="1"/>
</dbReference>
<feature type="compositionally biased region" description="Basic and acidic residues" evidence="7">
    <location>
        <begin position="440"/>
        <end position="467"/>
    </location>
</feature>
<evidence type="ECO:0000256" key="3">
    <source>
        <dbReference type="ARBA" id="ARBA00022806"/>
    </source>
</evidence>
<dbReference type="InterPro" id="IPR011545">
    <property type="entry name" value="DEAD/DEAH_box_helicase_dom"/>
</dbReference>
<protein>
    <submittedName>
        <fullName evidence="8">DEAD/DEAH box helicase</fullName>
    </submittedName>
</protein>
<evidence type="ECO:0000256" key="5">
    <source>
        <dbReference type="ARBA" id="ARBA00038437"/>
    </source>
</evidence>
<dbReference type="InterPro" id="IPR014001">
    <property type="entry name" value="Helicase_ATP-bd"/>
</dbReference>
<dbReference type="InterPro" id="IPR005580">
    <property type="entry name" value="DbpA/CsdA_RNA-bd_dom"/>
</dbReference>
<dbReference type="Pfam" id="PF03880">
    <property type="entry name" value="DbpA"/>
    <property type="match status" value="1"/>
</dbReference>
<dbReference type="Gene3D" id="3.40.50.300">
    <property type="entry name" value="P-loop containing nucleotide triphosphate hydrolases"/>
    <property type="match status" value="2"/>
</dbReference>
<organism evidence="8 9">
    <name type="scientific">Tardiphaga robiniae</name>
    <dbReference type="NCBI Taxonomy" id="943830"/>
    <lineage>
        <taxon>Bacteria</taxon>
        <taxon>Pseudomonadati</taxon>
        <taxon>Pseudomonadota</taxon>
        <taxon>Alphaproteobacteria</taxon>
        <taxon>Hyphomicrobiales</taxon>
        <taxon>Nitrobacteraceae</taxon>
        <taxon>Tardiphaga</taxon>
    </lineage>
</organism>
<dbReference type="InterPro" id="IPR000629">
    <property type="entry name" value="RNA-helicase_DEAD-box_CS"/>
</dbReference>
<gene>
    <name evidence="8" type="ORF">HB776_09960</name>
</gene>
<dbReference type="KEGG" id="trb:HB776_09960"/>
<dbReference type="Pfam" id="PF00271">
    <property type="entry name" value="Helicase_C"/>
    <property type="match status" value="1"/>
</dbReference>
<feature type="region of interest" description="Disordered" evidence="7">
    <location>
        <begin position="427"/>
        <end position="469"/>
    </location>
</feature>
<evidence type="ECO:0000256" key="7">
    <source>
        <dbReference type="SAM" id="MobiDB-lite"/>
    </source>
</evidence>
<reference evidence="9" key="1">
    <citation type="journal article" date="2020" name="Mol. Plant Microbe">
        <title>Rhizobial microsymbionts of the narrowly endemic Oxytropis species growing in Kamchatka are characterized by significant genetic diversity and possess a set of genes that are associated with T3SS and T6SS secretion systems and can affect the development of symbiosis.</title>
        <authorList>
            <person name="Safronova V."/>
            <person name="Guro P."/>
            <person name="Sazanova A."/>
            <person name="Kuznetsova I."/>
            <person name="Belimov A."/>
            <person name="Yakubov V."/>
            <person name="Chirak E."/>
            <person name="Afonin A."/>
            <person name="Gogolev Y."/>
            <person name="Andronov E."/>
            <person name="Tikhonovich I."/>
        </authorList>
    </citation>
    <scope>NUCLEOTIDE SEQUENCE [LARGE SCALE GENOMIC DNA]</scope>
    <source>
        <strain evidence="9">581</strain>
    </source>
</reference>
<dbReference type="RefSeq" id="WP_093758332.1">
    <property type="nucleotide sequence ID" value="NZ_CP050292.1"/>
</dbReference>
<dbReference type="InterPro" id="IPR027417">
    <property type="entry name" value="P-loop_NTPase"/>
</dbReference>
<comment type="similarity">
    <text evidence="5 6">Belongs to the DEAD box helicase family.</text>
</comment>
<dbReference type="CDD" id="cd12252">
    <property type="entry name" value="RRM_DbpA"/>
    <property type="match status" value="1"/>
</dbReference>
<keyword evidence="3 6" id="KW-0347">Helicase</keyword>
<dbReference type="InterPro" id="IPR012677">
    <property type="entry name" value="Nucleotide-bd_a/b_plait_sf"/>
</dbReference>
<dbReference type="CDD" id="cd00268">
    <property type="entry name" value="DEADc"/>
    <property type="match status" value="1"/>
</dbReference>
<feature type="compositionally biased region" description="Basic and acidic residues" evidence="7">
    <location>
        <begin position="575"/>
        <end position="670"/>
    </location>
</feature>
<dbReference type="PROSITE" id="PS51192">
    <property type="entry name" value="HELICASE_ATP_BIND_1"/>
    <property type="match status" value="1"/>
</dbReference>
<accession>A0A7G6TXN7</accession>
<name>A0A7G6TXN7_9BRAD</name>
<dbReference type="GO" id="GO:0005524">
    <property type="term" value="F:ATP binding"/>
    <property type="evidence" value="ECO:0007669"/>
    <property type="project" value="UniProtKB-KW"/>
</dbReference>
<keyword evidence="1 6" id="KW-0547">Nucleotide-binding</keyword>
<sequence>MSFLSTGPSLARALAERNYNESTPVQAAVLADDAVGRDLLVSAQTGSGKTVAYGLAIAENLLEGAEKLPKAGSPLALIVAPTRELALQVHGELTWLYQYAGARVVSCVGGMDPRKEQRELAAGAHIVVGTPGRLCDHLRRNRLDVSELKAVVLDEADEMLDMGFREDMEFILKTTPASRRTLLFSATLPRGIANLAKQYQQQAFRVEVAGTEGGHSDIEYRAIRISPNDVEHAVVNVLRYFESPSSIVFCNTRNAVNHLQTVLLERGFSVVALSGELSQNERTHALQALRDGRARVCVATDVAARGIDLPNLGLVIHSDLPNDPEVMQHRSGRTGRAGRKGVSVLLVPPSRRRRAEMLLNLAGTDAVWGSAPTVEEIRVLDQQRMLQDTLFTEESTEDDLTLARAMLAERSAEEIAAALARLYRSRLPSPEDVQDPGTFRGREDRPGSRRRDEEGAPVRKTPKKSEPMGEGAKWFRVAIGRQKNAEARWLLPMICRRGGIEKADIGAIKIYDGNSEFEISAAAAEKFATMIKRPDKEDNIHIEPLANGPEGAVASSRTAPEDRDYSNKRPRKPSFRSDGDRPDFKDKGAYKEKSWKDKPKSDKPYQGDKPRYEGKPRFDDKPKYEGKPKFDGKPKYDPVRADKPAYAKPRSEDTRYEGKPKFDKKPRADKPPYVAKAKRDGGAPAAKPAFGKKKKIWGNAG</sequence>
<dbReference type="Gene3D" id="3.30.70.330">
    <property type="match status" value="1"/>
</dbReference>
<dbReference type="PANTHER" id="PTHR47959">
    <property type="entry name" value="ATP-DEPENDENT RNA HELICASE RHLE-RELATED"/>
    <property type="match status" value="1"/>
</dbReference>
<dbReference type="PROSITE" id="PS00039">
    <property type="entry name" value="DEAD_ATP_HELICASE"/>
    <property type="match status" value="1"/>
</dbReference>
<dbReference type="Pfam" id="PF00270">
    <property type="entry name" value="DEAD"/>
    <property type="match status" value="1"/>
</dbReference>
<dbReference type="InterPro" id="IPR001650">
    <property type="entry name" value="Helicase_C-like"/>
</dbReference>
<dbReference type="SMART" id="SM00487">
    <property type="entry name" value="DEXDc"/>
    <property type="match status" value="1"/>
</dbReference>
<evidence type="ECO:0000256" key="1">
    <source>
        <dbReference type="ARBA" id="ARBA00022741"/>
    </source>
</evidence>
<evidence type="ECO:0000313" key="9">
    <source>
        <dbReference type="Proteomes" id="UP000515291"/>
    </source>
</evidence>
<evidence type="ECO:0000313" key="8">
    <source>
        <dbReference type="EMBL" id="QND71519.1"/>
    </source>
</evidence>
<dbReference type="EMBL" id="CP050292">
    <property type="protein sequence ID" value="QND71519.1"/>
    <property type="molecule type" value="Genomic_DNA"/>
</dbReference>
<dbReference type="GO" id="GO:0005829">
    <property type="term" value="C:cytosol"/>
    <property type="evidence" value="ECO:0007669"/>
    <property type="project" value="TreeGrafter"/>
</dbReference>
<dbReference type="InterPro" id="IPR050079">
    <property type="entry name" value="DEAD_box_RNA_helicase"/>
</dbReference>
<evidence type="ECO:0000256" key="6">
    <source>
        <dbReference type="RuleBase" id="RU000492"/>
    </source>
</evidence>
<feature type="region of interest" description="Disordered" evidence="7">
    <location>
        <begin position="541"/>
        <end position="701"/>
    </location>
</feature>
<dbReference type="Proteomes" id="UP000515291">
    <property type="component" value="Chromosome"/>
</dbReference>
<dbReference type="GO" id="GO:0003676">
    <property type="term" value="F:nucleic acid binding"/>
    <property type="evidence" value="ECO:0007669"/>
    <property type="project" value="InterPro"/>
</dbReference>
<dbReference type="CDD" id="cd18787">
    <property type="entry name" value="SF2_C_DEAD"/>
    <property type="match status" value="1"/>
</dbReference>
<dbReference type="SUPFAM" id="SSF52540">
    <property type="entry name" value="P-loop containing nucleoside triphosphate hydrolases"/>
    <property type="match status" value="1"/>
</dbReference>
<dbReference type="InterPro" id="IPR044742">
    <property type="entry name" value="DEAD/DEAH_RhlB"/>
</dbReference>
<evidence type="ECO:0000256" key="4">
    <source>
        <dbReference type="ARBA" id="ARBA00022840"/>
    </source>
</evidence>
<evidence type="ECO:0000256" key="2">
    <source>
        <dbReference type="ARBA" id="ARBA00022801"/>
    </source>
</evidence>
<keyword evidence="4 6" id="KW-0067">ATP-binding</keyword>
<keyword evidence="2 6" id="KW-0378">Hydrolase</keyword>
<dbReference type="PROSITE" id="PS51194">
    <property type="entry name" value="HELICASE_CTER"/>
    <property type="match status" value="1"/>
</dbReference>
<dbReference type="GO" id="GO:0003724">
    <property type="term" value="F:RNA helicase activity"/>
    <property type="evidence" value="ECO:0007669"/>
    <property type="project" value="TreeGrafter"/>
</dbReference>
<proteinExistence type="inferred from homology"/>
<dbReference type="AlphaFoldDB" id="A0A7G6TXN7"/>
<dbReference type="SMART" id="SM00490">
    <property type="entry name" value="HELICc"/>
    <property type="match status" value="1"/>
</dbReference>